<keyword evidence="5 6" id="KW-0560">Oxidoreductase</keyword>
<dbReference type="InterPro" id="IPR036188">
    <property type="entry name" value="FAD/NAD-bd_sf"/>
</dbReference>
<name>A0A9X3WR04_9BACI</name>
<comment type="caution">
    <text evidence="8">The sequence shown here is derived from an EMBL/GenBank/DDBJ whole genome shotgun (WGS) entry which is preliminary data.</text>
</comment>
<dbReference type="EMBL" id="JAMQJZ010000026">
    <property type="protein sequence ID" value="MDC3422691.1"/>
    <property type="molecule type" value="Genomic_DNA"/>
</dbReference>
<evidence type="ECO:0000256" key="1">
    <source>
        <dbReference type="ARBA" id="ARBA00011738"/>
    </source>
</evidence>
<dbReference type="Pfam" id="PF07992">
    <property type="entry name" value="Pyr_redox_2"/>
    <property type="match status" value="1"/>
</dbReference>
<feature type="binding site" evidence="6">
    <location>
        <position position="45"/>
    </location>
    <ligand>
        <name>FAD</name>
        <dbReference type="ChEBI" id="CHEBI:57692"/>
    </ligand>
</feature>
<dbReference type="GO" id="GO:0050660">
    <property type="term" value="F:flavin adenine dinucleotide binding"/>
    <property type="evidence" value="ECO:0007669"/>
    <property type="project" value="UniProtKB-UniRule"/>
</dbReference>
<accession>A0A9X3WR04</accession>
<comment type="similarity">
    <text evidence="6">Belongs to the ferredoxin--NADP reductase type 2 family.</text>
</comment>
<keyword evidence="4 6" id="KW-0521">NADP</keyword>
<dbReference type="PRINTS" id="PR00368">
    <property type="entry name" value="FADPNR"/>
</dbReference>
<evidence type="ECO:0000256" key="3">
    <source>
        <dbReference type="ARBA" id="ARBA00022827"/>
    </source>
</evidence>
<evidence type="ECO:0000256" key="6">
    <source>
        <dbReference type="HAMAP-Rule" id="MF_01685"/>
    </source>
</evidence>
<comment type="cofactor">
    <cofactor evidence="6">
        <name>FAD</name>
        <dbReference type="ChEBI" id="CHEBI:57692"/>
    </cofactor>
    <text evidence="6">Binds 1 FAD per subunit.</text>
</comment>
<dbReference type="GO" id="GO:0004324">
    <property type="term" value="F:ferredoxin-NADP+ reductase activity"/>
    <property type="evidence" value="ECO:0007669"/>
    <property type="project" value="UniProtKB-UniRule"/>
</dbReference>
<dbReference type="RefSeq" id="WP_259868232.1">
    <property type="nucleotide sequence ID" value="NZ_JAMQJZ010000026.1"/>
</dbReference>
<dbReference type="InterPro" id="IPR023753">
    <property type="entry name" value="FAD/NAD-binding_dom"/>
</dbReference>
<evidence type="ECO:0000256" key="4">
    <source>
        <dbReference type="ARBA" id="ARBA00022857"/>
    </source>
</evidence>
<evidence type="ECO:0000313" key="9">
    <source>
        <dbReference type="Proteomes" id="UP001145072"/>
    </source>
</evidence>
<evidence type="ECO:0000256" key="5">
    <source>
        <dbReference type="ARBA" id="ARBA00023002"/>
    </source>
</evidence>
<evidence type="ECO:0000256" key="2">
    <source>
        <dbReference type="ARBA" id="ARBA00022630"/>
    </source>
</evidence>
<dbReference type="SUPFAM" id="SSF51905">
    <property type="entry name" value="FAD/NAD(P)-binding domain"/>
    <property type="match status" value="2"/>
</dbReference>
<feature type="binding site" evidence="6">
    <location>
        <position position="125"/>
    </location>
    <ligand>
        <name>FAD</name>
        <dbReference type="ChEBI" id="CHEBI:57692"/>
    </ligand>
</feature>
<evidence type="ECO:0000259" key="7">
    <source>
        <dbReference type="Pfam" id="PF07992"/>
    </source>
</evidence>
<keyword evidence="9" id="KW-1185">Reference proteome</keyword>
<feature type="binding site" evidence="6">
    <location>
        <position position="18"/>
    </location>
    <ligand>
        <name>FAD</name>
        <dbReference type="ChEBI" id="CHEBI:57692"/>
    </ligand>
</feature>
<proteinExistence type="inferred from homology"/>
<gene>
    <name evidence="8" type="ORF">NC661_20265</name>
</gene>
<keyword evidence="2 6" id="KW-0285">Flavoprotein</keyword>
<dbReference type="Gene3D" id="3.50.50.60">
    <property type="entry name" value="FAD/NAD(P)-binding domain"/>
    <property type="match status" value="2"/>
</dbReference>
<dbReference type="PRINTS" id="PR00469">
    <property type="entry name" value="PNDRDTASEII"/>
</dbReference>
<dbReference type="AlphaFoldDB" id="A0A9X3WR04"/>
<keyword evidence="3 6" id="KW-0274">FAD</keyword>
<feature type="binding site" evidence="6">
    <location>
        <position position="327"/>
    </location>
    <ligand>
        <name>FAD</name>
        <dbReference type="ChEBI" id="CHEBI:57692"/>
    </ligand>
</feature>
<protein>
    <recommendedName>
        <fullName evidence="6">Ferredoxin--NADP reductase</fullName>
        <shortName evidence="6">FNR</shortName>
        <shortName evidence="6">Fd-NADP(+) reductase</shortName>
        <ecNumber evidence="6">1.18.1.2</ecNumber>
    </recommendedName>
</protein>
<dbReference type="HAMAP" id="MF_01685">
    <property type="entry name" value="FENR2"/>
    <property type="match status" value="1"/>
</dbReference>
<feature type="domain" description="FAD/NAD(P)-binding" evidence="7">
    <location>
        <begin position="9"/>
        <end position="299"/>
    </location>
</feature>
<reference evidence="8" key="1">
    <citation type="submission" date="2022-06" db="EMBL/GenBank/DDBJ databases">
        <title>Aquibacillus sp. a new bacterium isolated from soil saline samples.</title>
        <authorList>
            <person name="Galisteo C."/>
            <person name="De La Haba R."/>
            <person name="Sanchez-Porro C."/>
            <person name="Ventosa A."/>
        </authorList>
    </citation>
    <scope>NUCLEOTIDE SEQUENCE</scope>
    <source>
        <strain evidence="8">JCM 12387</strain>
    </source>
</reference>
<comment type="catalytic activity">
    <reaction evidence="6">
        <text>2 reduced [2Fe-2S]-[ferredoxin] + NADP(+) + H(+) = 2 oxidized [2Fe-2S]-[ferredoxin] + NADPH</text>
        <dbReference type="Rhea" id="RHEA:20125"/>
        <dbReference type="Rhea" id="RHEA-COMP:10000"/>
        <dbReference type="Rhea" id="RHEA-COMP:10001"/>
        <dbReference type="ChEBI" id="CHEBI:15378"/>
        <dbReference type="ChEBI" id="CHEBI:33737"/>
        <dbReference type="ChEBI" id="CHEBI:33738"/>
        <dbReference type="ChEBI" id="CHEBI:57783"/>
        <dbReference type="ChEBI" id="CHEBI:58349"/>
        <dbReference type="EC" id="1.18.1.2"/>
    </reaction>
</comment>
<sequence length="332" mass="36508">MTDTSNLDDVIIIGGGSTGLYTAFYCGMRGMKTKLIESDTELGGKVAKFLPEKLIYDIGGIPQITGDELVKQTIDQAAKHQPTIVQNEWIETIKKNEDGTFSLTSKEGMVHHSKTVIIATGTGKFDTVQPDISNIELYTGKSHHYTMKNPQQYVGKRVMICSNNRIGVDWALTLEGIAEQVYLVNNKKTFQNAADVELEQLDKSSVVVKLASEIGQLDGDEGWLDQIIIKSEQAAVEQIDVDHLLTYHGLKMNPTPFDNWGLETDSNRVVVDHFMATNIEGIFAAGDATSYPGKTMLIASGYTEALTAVNSAKKHLEPNAPSTVYSTVIYRK</sequence>
<dbReference type="EC" id="1.18.1.2" evidence="6"/>
<dbReference type="Proteomes" id="UP001145072">
    <property type="component" value="Unassembled WGS sequence"/>
</dbReference>
<feature type="binding site" evidence="6">
    <location>
        <position position="90"/>
    </location>
    <ligand>
        <name>FAD</name>
        <dbReference type="ChEBI" id="CHEBI:57692"/>
    </ligand>
</feature>
<dbReference type="GO" id="GO:0050661">
    <property type="term" value="F:NADP binding"/>
    <property type="evidence" value="ECO:0007669"/>
    <property type="project" value="UniProtKB-UniRule"/>
</dbReference>
<feature type="binding site" evidence="6">
    <location>
        <position position="287"/>
    </location>
    <ligand>
        <name>FAD</name>
        <dbReference type="ChEBI" id="CHEBI:57692"/>
    </ligand>
</feature>
<organism evidence="8 9">
    <name type="scientific">Aquibacillus koreensis</name>
    <dbReference type="NCBI Taxonomy" id="279446"/>
    <lineage>
        <taxon>Bacteria</taxon>
        <taxon>Bacillati</taxon>
        <taxon>Bacillota</taxon>
        <taxon>Bacilli</taxon>
        <taxon>Bacillales</taxon>
        <taxon>Bacillaceae</taxon>
        <taxon>Aquibacillus</taxon>
    </lineage>
</organism>
<comment type="subunit">
    <text evidence="1 6">Homodimer.</text>
</comment>
<evidence type="ECO:0000313" key="8">
    <source>
        <dbReference type="EMBL" id="MDC3422691.1"/>
    </source>
</evidence>
<comment type="caution">
    <text evidence="6">Lacks conserved residue(s) required for the propagation of feature annotation.</text>
</comment>
<feature type="binding site" evidence="6">
    <location>
        <position position="37"/>
    </location>
    <ligand>
        <name>FAD</name>
        <dbReference type="ChEBI" id="CHEBI:57692"/>
    </ligand>
</feature>
<dbReference type="InterPro" id="IPR050097">
    <property type="entry name" value="Ferredoxin-NADP_redctase_2"/>
</dbReference>
<dbReference type="InterPro" id="IPR022890">
    <property type="entry name" value="Fd--NADP_Rdtase_type_2"/>
</dbReference>
<dbReference type="PANTHER" id="PTHR48105">
    <property type="entry name" value="THIOREDOXIN REDUCTASE 1-RELATED-RELATED"/>
    <property type="match status" value="1"/>
</dbReference>